<protein>
    <submittedName>
        <fullName evidence="3">DnaA regulatory inactivator Hda</fullName>
    </submittedName>
</protein>
<evidence type="ECO:0000313" key="3">
    <source>
        <dbReference type="EMBL" id="GAA6166537.1"/>
    </source>
</evidence>
<dbReference type="InterPro" id="IPR027417">
    <property type="entry name" value="P-loop_NTPase"/>
</dbReference>
<accession>A0ABQ0A4G1</accession>
<dbReference type="Gene3D" id="3.40.50.300">
    <property type="entry name" value="P-loop containing nucleotide triphosphate hydrolases"/>
    <property type="match status" value="1"/>
</dbReference>
<dbReference type="Proteomes" id="UP001465153">
    <property type="component" value="Unassembled WGS sequence"/>
</dbReference>
<dbReference type="Gene3D" id="1.10.8.60">
    <property type="match status" value="1"/>
</dbReference>
<proteinExistence type="predicted"/>
<dbReference type="PANTHER" id="PTHR30050">
    <property type="entry name" value="CHROMOSOMAL REPLICATION INITIATOR PROTEIN DNAA"/>
    <property type="match status" value="1"/>
</dbReference>
<evidence type="ECO:0000259" key="1">
    <source>
        <dbReference type="Pfam" id="PF00308"/>
    </source>
</evidence>
<dbReference type="Pfam" id="PF22688">
    <property type="entry name" value="Hda_lid"/>
    <property type="match status" value="1"/>
</dbReference>
<evidence type="ECO:0000313" key="4">
    <source>
        <dbReference type="Proteomes" id="UP001465153"/>
    </source>
</evidence>
<feature type="domain" description="Chromosomal replication initiator protein DnaA ATPAse" evidence="1">
    <location>
        <begin position="25"/>
        <end position="173"/>
    </location>
</feature>
<feature type="domain" description="Hda lid" evidence="2">
    <location>
        <begin position="181"/>
        <end position="245"/>
    </location>
</feature>
<sequence length="247" mass="27603">MRLGDMTDFLSVSNHQLALDVKLEDEPTFANYYLAESSANLQAVSQLVDFIQGGMSEPVVFLWGSASVGITHLLKASCQLATALGLKARYIPLAEMQSQAPESLFDLCSELDICCIDDLDVIAGKREWEQVVFHVYNRLRDGGKQMILAAHTSPSLLDLCLPDLKSRLAYGVTYHIKPLTDEEKVYALQLHAEQLGLQLNEETAWFVVNRVSRDLNALFVALNRLDHASLAQQRKLTIPFVKQVLEL</sequence>
<dbReference type="InterPro" id="IPR055199">
    <property type="entry name" value="Hda_lid"/>
</dbReference>
<dbReference type="InterPro" id="IPR013317">
    <property type="entry name" value="DnaA_dom"/>
</dbReference>
<keyword evidence="4" id="KW-1185">Reference proteome</keyword>
<comment type="caution">
    <text evidence="3">The sequence shown here is derived from an EMBL/GenBank/DDBJ whole genome shotgun (WGS) entry which is preliminary data.</text>
</comment>
<dbReference type="EMBL" id="BAABWN010000001">
    <property type="protein sequence ID" value="GAA6166537.1"/>
    <property type="molecule type" value="Genomic_DNA"/>
</dbReference>
<dbReference type="InterPro" id="IPR017788">
    <property type="entry name" value="Hda"/>
</dbReference>
<evidence type="ECO:0000259" key="2">
    <source>
        <dbReference type="Pfam" id="PF22688"/>
    </source>
</evidence>
<name>A0ABQ0A4G1_9GAMM</name>
<gene>
    <name evidence="3" type="primary">hda</name>
    <name evidence="3" type="ORF">NBRC116591_03470</name>
</gene>
<dbReference type="SUPFAM" id="SSF52540">
    <property type="entry name" value="P-loop containing nucleoside triphosphate hydrolases"/>
    <property type="match status" value="1"/>
</dbReference>
<organism evidence="3 4">
    <name type="scientific">Sessilibacter corallicola</name>
    <dbReference type="NCBI Taxonomy" id="2904075"/>
    <lineage>
        <taxon>Bacteria</taxon>
        <taxon>Pseudomonadati</taxon>
        <taxon>Pseudomonadota</taxon>
        <taxon>Gammaproteobacteria</taxon>
        <taxon>Cellvibrionales</taxon>
        <taxon>Cellvibrionaceae</taxon>
        <taxon>Sessilibacter</taxon>
    </lineage>
</organism>
<dbReference type="PANTHER" id="PTHR30050:SF5">
    <property type="entry name" value="DNAA REGULATORY INACTIVATOR HDA"/>
    <property type="match status" value="1"/>
</dbReference>
<reference evidence="3 4" key="1">
    <citation type="submission" date="2024-04" db="EMBL/GenBank/DDBJ databases">
        <title>Draft genome sequence of Sessilibacter corallicola NBRC 116591.</title>
        <authorList>
            <person name="Miyakawa T."/>
            <person name="Kusuya Y."/>
            <person name="Miura T."/>
        </authorList>
    </citation>
    <scope>NUCLEOTIDE SEQUENCE [LARGE SCALE GENOMIC DNA]</scope>
    <source>
        <strain evidence="3 4">KU-00831-HH</strain>
    </source>
</reference>
<dbReference type="NCBIfam" id="TIGR03420">
    <property type="entry name" value="DnaA_homol_Hda"/>
    <property type="match status" value="1"/>
</dbReference>
<dbReference type="Pfam" id="PF00308">
    <property type="entry name" value="Bac_DnaA"/>
    <property type="match status" value="1"/>
</dbReference>